<feature type="domain" description="Helicase C-terminal" evidence="10">
    <location>
        <begin position="819"/>
        <end position="984"/>
    </location>
</feature>
<keyword evidence="2" id="KW-0547">Nucleotide-binding</keyword>
<protein>
    <recommendedName>
        <fullName evidence="1">RNA helicase</fullName>
        <ecNumber evidence="1">3.6.4.13</ecNumber>
    </recommendedName>
</protein>
<gene>
    <name evidence="11" type="ORF">M408DRAFT_317990</name>
</gene>
<dbReference type="EMBL" id="KN824281">
    <property type="protein sequence ID" value="KIM31725.1"/>
    <property type="molecule type" value="Genomic_DNA"/>
</dbReference>
<keyword evidence="3" id="KW-0378">Hydrolase</keyword>
<dbReference type="EC" id="3.6.4.13" evidence="1"/>
<evidence type="ECO:0000259" key="9">
    <source>
        <dbReference type="PROSITE" id="PS51192"/>
    </source>
</evidence>
<dbReference type="Pfam" id="PF21010">
    <property type="entry name" value="HA2_C"/>
    <property type="match status" value="1"/>
</dbReference>
<dbReference type="SMART" id="SM00490">
    <property type="entry name" value="HELICc"/>
    <property type="match status" value="1"/>
</dbReference>
<name>A0A0C3B4G2_SERVB</name>
<dbReference type="InterPro" id="IPR056328">
    <property type="entry name" value="DSRM_DHX29"/>
</dbReference>
<dbReference type="GO" id="GO:0003723">
    <property type="term" value="F:RNA binding"/>
    <property type="evidence" value="ECO:0007669"/>
    <property type="project" value="UniProtKB-KW"/>
</dbReference>
<dbReference type="PROSITE" id="PS00690">
    <property type="entry name" value="DEAH_ATP_HELICASE"/>
    <property type="match status" value="1"/>
</dbReference>
<dbReference type="STRING" id="933852.A0A0C3B4G2"/>
<dbReference type="PROSITE" id="PS51192">
    <property type="entry name" value="HELICASE_ATP_BIND_1"/>
    <property type="match status" value="1"/>
</dbReference>
<reference evidence="12" key="2">
    <citation type="submission" date="2015-01" db="EMBL/GenBank/DDBJ databases">
        <title>Evolutionary Origins and Diversification of the Mycorrhizal Mutualists.</title>
        <authorList>
            <consortium name="DOE Joint Genome Institute"/>
            <consortium name="Mycorrhizal Genomics Consortium"/>
            <person name="Kohler A."/>
            <person name="Kuo A."/>
            <person name="Nagy L.G."/>
            <person name="Floudas D."/>
            <person name="Copeland A."/>
            <person name="Barry K.W."/>
            <person name="Cichocki N."/>
            <person name="Veneault-Fourrey C."/>
            <person name="LaButti K."/>
            <person name="Lindquist E.A."/>
            <person name="Lipzen A."/>
            <person name="Lundell T."/>
            <person name="Morin E."/>
            <person name="Murat C."/>
            <person name="Riley R."/>
            <person name="Ohm R."/>
            <person name="Sun H."/>
            <person name="Tunlid A."/>
            <person name="Henrissat B."/>
            <person name="Grigoriev I.V."/>
            <person name="Hibbett D.S."/>
            <person name="Martin F."/>
        </authorList>
    </citation>
    <scope>NUCLEOTIDE SEQUENCE [LARGE SCALE GENOMIC DNA]</scope>
    <source>
        <strain evidence="12">MAFF 305830</strain>
    </source>
</reference>
<feature type="domain" description="Helicase ATP-binding" evidence="9">
    <location>
        <begin position="567"/>
        <end position="732"/>
    </location>
</feature>
<evidence type="ECO:0000256" key="2">
    <source>
        <dbReference type="ARBA" id="ARBA00022741"/>
    </source>
</evidence>
<dbReference type="Proteomes" id="UP000054097">
    <property type="component" value="Unassembled WGS sequence"/>
</dbReference>
<keyword evidence="6" id="KW-0694">RNA-binding</keyword>
<dbReference type="InterPro" id="IPR014001">
    <property type="entry name" value="Helicase_ATP-bd"/>
</dbReference>
<evidence type="ECO:0000313" key="11">
    <source>
        <dbReference type="EMBL" id="KIM31725.1"/>
    </source>
</evidence>
<dbReference type="PANTHER" id="PTHR18934:SF267">
    <property type="entry name" value="ATP-DEPENDENT RNA HELICASE YLR419W-RELATED"/>
    <property type="match status" value="1"/>
</dbReference>
<dbReference type="Gene3D" id="3.40.50.300">
    <property type="entry name" value="P-loop containing nucleotide triphosphate hydrolases"/>
    <property type="match status" value="2"/>
</dbReference>
<dbReference type="FunFam" id="3.40.50.300:FF:000526">
    <property type="entry name" value="DExH-box ATP-dependent RNA helicase DExH3"/>
    <property type="match status" value="1"/>
</dbReference>
<dbReference type="InterPro" id="IPR059023">
    <property type="entry name" value="RNA_hel_CTD"/>
</dbReference>
<dbReference type="HOGENOM" id="CLU_001832_4_0_1"/>
<dbReference type="FunFam" id="1.20.120.1080:FF:000002">
    <property type="entry name" value="Putative ATP-dependent RNA helicase DHX36"/>
    <property type="match status" value="1"/>
</dbReference>
<dbReference type="Pfam" id="PF00270">
    <property type="entry name" value="DEAD"/>
    <property type="match status" value="1"/>
</dbReference>
<reference evidence="11 12" key="1">
    <citation type="submission" date="2014-04" db="EMBL/GenBank/DDBJ databases">
        <authorList>
            <consortium name="DOE Joint Genome Institute"/>
            <person name="Kuo A."/>
            <person name="Zuccaro A."/>
            <person name="Kohler A."/>
            <person name="Nagy L.G."/>
            <person name="Floudas D."/>
            <person name="Copeland A."/>
            <person name="Barry K.W."/>
            <person name="Cichocki N."/>
            <person name="Veneault-Fourrey C."/>
            <person name="LaButti K."/>
            <person name="Lindquist E.A."/>
            <person name="Lipzen A."/>
            <person name="Lundell T."/>
            <person name="Morin E."/>
            <person name="Murat C."/>
            <person name="Sun H."/>
            <person name="Tunlid A."/>
            <person name="Henrissat B."/>
            <person name="Grigoriev I.V."/>
            <person name="Hibbett D.S."/>
            <person name="Martin F."/>
            <person name="Nordberg H.P."/>
            <person name="Cantor M.N."/>
            <person name="Hua S.X."/>
        </authorList>
    </citation>
    <scope>NUCLEOTIDE SEQUENCE [LARGE SCALE GENOMIC DNA]</scope>
    <source>
        <strain evidence="11 12">MAFF 305830</strain>
    </source>
</reference>
<dbReference type="OrthoDB" id="5600252at2759"/>
<evidence type="ECO:0000256" key="5">
    <source>
        <dbReference type="ARBA" id="ARBA00022840"/>
    </source>
</evidence>
<dbReference type="InterPro" id="IPR001650">
    <property type="entry name" value="Helicase_C-like"/>
</dbReference>
<dbReference type="GO" id="GO:0005524">
    <property type="term" value="F:ATP binding"/>
    <property type="evidence" value="ECO:0007669"/>
    <property type="project" value="UniProtKB-KW"/>
</dbReference>
<dbReference type="GO" id="GO:0003724">
    <property type="term" value="F:RNA helicase activity"/>
    <property type="evidence" value="ECO:0007669"/>
    <property type="project" value="UniProtKB-EC"/>
</dbReference>
<dbReference type="Pfam" id="PF24385">
    <property type="entry name" value="DSRM_DHX29"/>
    <property type="match status" value="1"/>
</dbReference>
<accession>A0A0C3B4G2</accession>
<dbReference type="InterPro" id="IPR011545">
    <property type="entry name" value="DEAD/DEAH_box_helicase_dom"/>
</dbReference>
<keyword evidence="12" id="KW-1185">Reference proteome</keyword>
<dbReference type="SMART" id="SM00487">
    <property type="entry name" value="DEXDc"/>
    <property type="match status" value="1"/>
</dbReference>
<dbReference type="Pfam" id="PF04408">
    <property type="entry name" value="WHD_HA2"/>
    <property type="match status" value="1"/>
</dbReference>
<dbReference type="InterPro" id="IPR027417">
    <property type="entry name" value="P-loop_NTPase"/>
</dbReference>
<evidence type="ECO:0000256" key="4">
    <source>
        <dbReference type="ARBA" id="ARBA00022806"/>
    </source>
</evidence>
<dbReference type="InterPro" id="IPR002464">
    <property type="entry name" value="DNA/RNA_helicase_DEAH_CS"/>
</dbReference>
<dbReference type="Pfam" id="PF07717">
    <property type="entry name" value="OB_NTP_bind"/>
    <property type="match status" value="1"/>
</dbReference>
<dbReference type="Pfam" id="PF00271">
    <property type="entry name" value="Helicase_C"/>
    <property type="match status" value="1"/>
</dbReference>
<keyword evidence="4" id="KW-0347">Helicase</keyword>
<comment type="similarity">
    <text evidence="7">Belongs to the DExH box helicase family.</text>
</comment>
<dbReference type="SMART" id="SM00847">
    <property type="entry name" value="HA2"/>
    <property type="match status" value="1"/>
</dbReference>
<evidence type="ECO:0000256" key="8">
    <source>
        <dbReference type="SAM" id="MobiDB-lite"/>
    </source>
</evidence>
<evidence type="ECO:0000256" key="7">
    <source>
        <dbReference type="ARBA" id="ARBA00060772"/>
    </source>
</evidence>
<evidence type="ECO:0000256" key="1">
    <source>
        <dbReference type="ARBA" id="ARBA00012552"/>
    </source>
</evidence>
<dbReference type="CDD" id="cd18791">
    <property type="entry name" value="SF2_C_RHA"/>
    <property type="match status" value="1"/>
</dbReference>
<feature type="region of interest" description="Disordered" evidence="8">
    <location>
        <begin position="508"/>
        <end position="527"/>
    </location>
</feature>
<evidence type="ECO:0000259" key="10">
    <source>
        <dbReference type="PROSITE" id="PS51194"/>
    </source>
</evidence>
<dbReference type="SUPFAM" id="SSF52540">
    <property type="entry name" value="P-loop containing nucleoside triphosphate hydrolases"/>
    <property type="match status" value="1"/>
</dbReference>
<dbReference type="InterPro" id="IPR048333">
    <property type="entry name" value="HA2_WH"/>
</dbReference>
<dbReference type="Pfam" id="PF26026">
    <property type="entry name" value="RNA_hel_CTD"/>
    <property type="match status" value="1"/>
</dbReference>
<evidence type="ECO:0000256" key="3">
    <source>
        <dbReference type="ARBA" id="ARBA00022801"/>
    </source>
</evidence>
<dbReference type="InterPro" id="IPR011709">
    <property type="entry name" value="DEAD-box_helicase_OB_fold"/>
</dbReference>
<dbReference type="PROSITE" id="PS51194">
    <property type="entry name" value="HELICASE_CTER"/>
    <property type="match status" value="1"/>
</dbReference>
<feature type="region of interest" description="Disordered" evidence="8">
    <location>
        <begin position="1"/>
        <end position="41"/>
    </location>
</feature>
<organism evidence="11 12">
    <name type="scientific">Serendipita vermifera MAFF 305830</name>
    <dbReference type="NCBI Taxonomy" id="933852"/>
    <lineage>
        <taxon>Eukaryota</taxon>
        <taxon>Fungi</taxon>
        <taxon>Dikarya</taxon>
        <taxon>Basidiomycota</taxon>
        <taxon>Agaricomycotina</taxon>
        <taxon>Agaricomycetes</taxon>
        <taxon>Sebacinales</taxon>
        <taxon>Serendipitaceae</taxon>
        <taxon>Serendipita</taxon>
    </lineage>
</organism>
<sequence>MPPRKNIVKSGNAGTSSKAEKPKTEEASTSTPGPPPLFPPGSKTPLALLYERCQKNGWEKPDVQTFRRGDMFSAAVFIHRKNPRTSNKETIKLEAYPAYETKTLMEAKHWAATHALYRFCNNIQLNRVLPTGPREYWQQLAEEHRLAPDHLKWQYDPDPFAAKMAVEERQRKAKEKSEKPLDADEVDLGVFDRGMEARMGSNLRDRVEATIKKVIADYPEVGGDGATASYVDDESLNRSLGSLGFKKPDIRSALEALSTDSPFTTSLLSTLPPLDAALEYLLLHTPEADLPLKFKPSSASSNAFVSSAHAGQENLQRRWMEDRAVKDAGYPRIAVKEAFEQVGDNFSAVFEVLLQRLLGLPTVNIDSGDFYKETRDIGRDGEREAVQSVFPDATFDPGTSILSVPLATVPATLNVIYADEHPYPDSTRLPPYYITSSTLPPYLRLHLTAVIAQAVSPNGERFEGEGICFNAIEAVEAAWIAIEESGPPKMDEVLRNLLPVPPVPVNKPINEPITGKARPVKRGQGRDTRTNDQILKEFENLRSQKAYKAMEEQRSRLPAWASQREIVQMIQDNQVIIVVGETGCGKTTQLPQFVLDAEVLSGRGATASIIVTQPRRVSVLGVSARVDDERIKDGSVGYAIRGESRVKPTTKLLFCTTGVLLRRLASGDELSEVSHIIVDEVHERSVDSDFLLIELREMMKANKRLKVILMSATINQKTFSDYFGGAPVIEIPGRTFPVETSKYTSHRSGVANLELVYLEEIIPTLDYRPPPVRGGERFTAEQSQSFRGYFEKNGISADVISKLELLRKADRIDYQLVAAVVKHIVDTSERGAILIFMPGVQEIRQCIEALHAIAIGKTTVLPLHANLSNDEQKRVFSSTPGRKIVVSTNVAETSITIDDVIYVVDGGKVKENEFDPESGLSCLEEKLVTRASANQRKGRAGRTQPGKCYRLFTRRDEENTPKFSKPEIQRVPLESLTLHVKVTRPQEDAKLYLLRAIDPPKIEAMQQAWETLEQLGAVDYDGNLTALGRHMAMIPLDLRLSKILILGTLFKCLSPAVTIAACLSSKPLFLNPMEKREEANKARLQFSTENSDLLASVNAFDQCRAKRNEGKGGLRGFCEENFISSTVFRDISSLRTDFISCLSDIGFIPFGIDSEDSRLNSNKSNMNLVKAVIVGGLWPRIAKVVLPKAMFDKIAAGSQQREHQAKEVKYFDQTEGRVFIHPSSVLFSQTTYKSRFLAYFTKVRTSKVFLRDVTEVPIYGLLLFGGDVRIKHITGGVSIGSNWIQLKSAPRIGVLINQLRRLLDAQMQEAIESADLSAVANNNAVIDVMLALLSRDGLDPDSL</sequence>
<evidence type="ECO:0000256" key="6">
    <source>
        <dbReference type="ARBA" id="ARBA00022884"/>
    </source>
</evidence>
<dbReference type="InterPro" id="IPR007502">
    <property type="entry name" value="Helicase-assoc_dom"/>
</dbReference>
<dbReference type="PANTHER" id="PTHR18934">
    <property type="entry name" value="ATP-DEPENDENT RNA HELICASE"/>
    <property type="match status" value="1"/>
</dbReference>
<keyword evidence="5" id="KW-0067">ATP-binding</keyword>
<dbReference type="GO" id="GO:0016787">
    <property type="term" value="F:hydrolase activity"/>
    <property type="evidence" value="ECO:0007669"/>
    <property type="project" value="UniProtKB-KW"/>
</dbReference>
<dbReference type="CDD" id="cd17917">
    <property type="entry name" value="DEXHc_RHA-like"/>
    <property type="match status" value="1"/>
</dbReference>
<evidence type="ECO:0000313" key="12">
    <source>
        <dbReference type="Proteomes" id="UP000054097"/>
    </source>
</evidence>
<dbReference type="Gene3D" id="1.20.120.1080">
    <property type="match status" value="1"/>
</dbReference>
<proteinExistence type="inferred from homology"/>
<dbReference type="GO" id="GO:1990904">
    <property type="term" value="C:ribonucleoprotein complex"/>
    <property type="evidence" value="ECO:0007669"/>
    <property type="project" value="UniProtKB-ARBA"/>
</dbReference>